<accession>A0A8F8KRN3</accession>
<dbReference type="EMBL" id="MZ420154">
    <property type="protein sequence ID" value="QYA18737.1"/>
    <property type="molecule type" value="Genomic_DNA"/>
</dbReference>
<dbReference type="SUPFAM" id="SSF47113">
    <property type="entry name" value="Histone-fold"/>
    <property type="match status" value="1"/>
</dbReference>
<dbReference type="GO" id="GO:0003677">
    <property type="term" value="F:DNA binding"/>
    <property type="evidence" value="ECO:0007669"/>
    <property type="project" value="InterPro"/>
</dbReference>
<dbReference type="InterPro" id="IPR009072">
    <property type="entry name" value="Histone-fold"/>
</dbReference>
<gene>
    <name evidence="2" type="ORF">KOM_12_469</name>
</gene>
<dbReference type="Gene3D" id="1.10.20.10">
    <property type="entry name" value="Histone, subunit A"/>
    <property type="match status" value="1"/>
</dbReference>
<proteinExistence type="predicted"/>
<sequence>MPANNKSAAAKTTTKSKKTTQKGSGNVRNLRRRSENTVDHLKSVLPRARVSSKLAPRAGNRRVKSSVYPLLKAFVDNIVKDHCERARIVSTHNGRMTIQGKDIVLAHRTTGGRFYYA</sequence>
<feature type="compositionally biased region" description="Low complexity" evidence="1">
    <location>
        <begin position="1"/>
        <end position="13"/>
    </location>
</feature>
<dbReference type="GO" id="GO:0046982">
    <property type="term" value="F:protein heterodimerization activity"/>
    <property type="evidence" value="ECO:0007669"/>
    <property type="project" value="InterPro"/>
</dbReference>
<protein>
    <submittedName>
        <fullName evidence="2">Histone H4</fullName>
    </submittedName>
</protein>
<evidence type="ECO:0000256" key="1">
    <source>
        <dbReference type="SAM" id="MobiDB-lite"/>
    </source>
</evidence>
<evidence type="ECO:0000313" key="2">
    <source>
        <dbReference type="EMBL" id="QYA18737.1"/>
    </source>
</evidence>
<feature type="region of interest" description="Disordered" evidence="1">
    <location>
        <begin position="1"/>
        <end position="44"/>
    </location>
</feature>
<reference evidence="2" key="1">
    <citation type="submission" date="2021-06" db="EMBL/GenBank/DDBJ databases">
        <authorList>
            <person name="Rolland C."/>
        </authorList>
    </citation>
    <scope>NUCLEOTIDE SEQUENCE</scope>
    <source>
        <strain evidence="2">347.936635</strain>
    </source>
</reference>
<feature type="compositionally biased region" description="Basic and acidic residues" evidence="1">
    <location>
        <begin position="32"/>
        <end position="42"/>
    </location>
</feature>
<name>A0A8F8KRN3_9VIRU</name>
<organism evidence="2">
    <name type="scientific">Clandestinovirus</name>
    <dbReference type="NCBI Taxonomy" id="2831644"/>
    <lineage>
        <taxon>Viruses</taxon>
    </lineage>
</organism>